<reference evidence="1" key="1">
    <citation type="submission" date="2014-09" db="EMBL/GenBank/DDBJ databases">
        <authorList>
            <person name="Magalhaes I.L.F."/>
            <person name="Oliveira U."/>
            <person name="Santos F.R."/>
            <person name="Vidigal T.H.D.A."/>
            <person name="Brescovit A.D."/>
            <person name="Santos A.J."/>
        </authorList>
    </citation>
    <scope>NUCLEOTIDE SEQUENCE</scope>
    <source>
        <tissue evidence="1">Shoot tissue taken approximately 20 cm above the soil surface</tissue>
    </source>
</reference>
<name>A0A0A8Z7F0_ARUDO</name>
<organism evidence="1">
    <name type="scientific">Arundo donax</name>
    <name type="common">Giant reed</name>
    <name type="synonym">Donax arundinaceus</name>
    <dbReference type="NCBI Taxonomy" id="35708"/>
    <lineage>
        <taxon>Eukaryota</taxon>
        <taxon>Viridiplantae</taxon>
        <taxon>Streptophyta</taxon>
        <taxon>Embryophyta</taxon>
        <taxon>Tracheophyta</taxon>
        <taxon>Spermatophyta</taxon>
        <taxon>Magnoliopsida</taxon>
        <taxon>Liliopsida</taxon>
        <taxon>Poales</taxon>
        <taxon>Poaceae</taxon>
        <taxon>PACMAD clade</taxon>
        <taxon>Arundinoideae</taxon>
        <taxon>Arundineae</taxon>
        <taxon>Arundo</taxon>
    </lineage>
</organism>
<sequence length="14" mass="1610">MNWLNPLPASAMKH</sequence>
<protein>
    <submittedName>
        <fullName evidence="1">Uncharacterized protein</fullName>
    </submittedName>
</protein>
<evidence type="ECO:0000313" key="1">
    <source>
        <dbReference type="EMBL" id="JAD34731.1"/>
    </source>
</evidence>
<dbReference type="EMBL" id="GBRH01263164">
    <property type="protein sequence ID" value="JAD34731.1"/>
    <property type="molecule type" value="Transcribed_RNA"/>
</dbReference>
<proteinExistence type="predicted"/>
<reference evidence="1" key="2">
    <citation type="journal article" date="2015" name="Data Brief">
        <title>Shoot transcriptome of the giant reed, Arundo donax.</title>
        <authorList>
            <person name="Barrero R.A."/>
            <person name="Guerrero F.D."/>
            <person name="Moolhuijzen P."/>
            <person name="Goolsby J.A."/>
            <person name="Tidwell J."/>
            <person name="Bellgard S.E."/>
            <person name="Bellgard M.I."/>
        </authorList>
    </citation>
    <scope>NUCLEOTIDE SEQUENCE</scope>
    <source>
        <tissue evidence="1">Shoot tissue taken approximately 20 cm above the soil surface</tissue>
    </source>
</reference>
<accession>A0A0A8Z7F0</accession>